<keyword evidence="4 8" id="KW-0456">Lyase</keyword>
<gene>
    <name evidence="8" type="primary">deoC</name>
    <name evidence="8" type="ORF">IAC35_08340</name>
</gene>
<evidence type="ECO:0000313" key="9">
    <source>
        <dbReference type="Proteomes" id="UP000886881"/>
    </source>
</evidence>
<reference evidence="8" key="1">
    <citation type="submission" date="2020-10" db="EMBL/GenBank/DDBJ databases">
        <authorList>
            <person name="Gilroy R."/>
        </authorList>
    </citation>
    <scope>NUCLEOTIDE SEQUENCE</scope>
    <source>
        <strain evidence="8">ChiHecec2B26-709</strain>
    </source>
</reference>
<dbReference type="Pfam" id="PF01791">
    <property type="entry name" value="DeoC"/>
    <property type="match status" value="1"/>
</dbReference>
<evidence type="ECO:0000256" key="6">
    <source>
        <dbReference type="ARBA" id="ARBA00048791"/>
    </source>
</evidence>
<sequence>MDYLVKYGFSATAESVAAALGQISAKLPEKPSSEVLKACFAAMDLTTLRTNDTVAAVEALVDKANRVADEFPGCPLPASVCVYPNFASTVRGCRRSPELHVTTVAGCFPSSQSYLEVKVMECRLAVRNGADEVDIVLALDPFLSGDYAAAAAEISEMRKAVDEEGAAAGRKVVLKVILETGLLASVERIAAASFLAMEAGADFIKTSTGKVDVNATPEAAYVMCECIRLFHEKTGRKVGFKAAGGISTAEDALYYYSIVETVLGAGWLCKDLFRLGVSRLGNSLLAAMEQKTVKYF</sequence>
<protein>
    <recommendedName>
        <fullName evidence="3 7">Deoxyribose-phosphate aldolase</fullName>
        <ecNumber evidence="3 7">4.1.2.4</ecNumber>
    </recommendedName>
</protein>
<dbReference type="GO" id="GO:0005737">
    <property type="term" value="C:cytoplasm"/>
    <property type="evidence" value="ECO:0007669"/>
    <property type="project" value="InterPro"/>
</dbReference>
<dbReference type="GO" id="GO:0004139">
    <property type="term" value="F:deoxyribose-phosphate aldolase activity"/>
    <property type="evidence" value="ECO:0007669"/>
    <property type="project" value="UniProtKB-UniRule"/>
</dbReference>
<dbReference type="Gene3D" id="3.20.20.70">
    <property type="entry name" value="Aldolase class I"/>
    <property type="match status" value="1"/>
</dbReference>
<comment type="catalytic activity">
    <reaction evidence="6">
        <text>2-deoxy-D-ribose 5-phosphate = D-glyceraldehyde 3-phosphate + acetaldehyde</text>
        <dbReference type="Rhea" id="RHEA:12821"/>
        <dbReference type="ChEBI" id="CHEBI:15343"/>
        <dbReference type="ChEBI" id="CHEBI:59776"/>
        <dbReference type="ChEBI" id="CHEBI:62877"/>
        <dbReference type="EC" id="4.1.2.4"/>
    </reaction>
</comment>
<evidence type="ECO:0000313" key="8">
    <source>
        <dbReference type="EMBL" id="HIT47843.1"/>
    </source>
</evidence>
<dbReference type="InterPro" id="IPR002915">
    <property type="entry name" value="DeoC/FbaB/LacD_aldolase"/>
</dbReference>
<dbReference type="EC" id="4.1.2.4" evidence="3 7"/>
<dbReference type="EMBL" id="DVLC01000148">
    <property type="protein sequence ID" value="HIT47843.1"/>
    <property type="molecule type" value="Genomic_DNA"/>
</dbReference>
<dbReference type="PANTHER" id="PTHR10889:SF3">
    <property type="entry name" value="DEOXYRIBOSE-PHOSPHATE ALDOLASE"/>
    <property type="match status" value="1"/>
</dbReference>
<dbReference type="SMART" id="SM01133">
    <property type="entry name" value="DeoC"/>
    <property type="match status" value="1"/>
</dbReference>
<dbReference type="SUPFAM" id="SSF51569">
    <property type="entry name" value="Aldolase"/>
    <property type="match status" value="1"/>
</dbReference>
<evidence type="ECO:0000256" key="1">
    <source>
        <dbReference type="ARBA" id="ARBA00004816"/>
    </source>
</evidence>
<evidence type="ECO:0000256" key="7">
    <source>
        <dbReference type="NCBIfam" id="TIGR00126"/>
    </source>
</evidence>
<evidence type="ECO:0000256" key="5">
    <source>
        <dbReference type="ARBA" id="ARBA00023270"/>
    </source>
</evidence>
<dbReference type="InterPro" id="IPR013785">
    <property type="entry name" value="Aldolase_TIM"/>
</dbReference>
<dbReference type="InterPro" id="IPR011343">
    <property type="entry name" value="DeoC"/>
</dbReference>
<evidence type="ECO:0000256" key="2">
    <source>
        <dbReference type="ARBA" id="ARBA00009473"/>
    </source>
</evidence>
<dbReference type="Proteomes" id="UP000886881">
    <property type="component" value="Unassembled WGS sequence"/>
</dbReference>
<comment type="similarity">
    <text evidence="2">Belongs to the DeoC/FbaB aldolase family. DeoC type 2 subfamily.</text>
</comment>
<evidence type="ECO:0000256" key="3">
    <source>
        <dbReference type="ARBA" id="ARBA00012515"/>
    </source>
</evidence>
<accession>A0A9D1KID5</accession>
<dbReference type="GO" id="GO:0009264">
    <property type="term" value="P:deoxyribonucleotide catabolic process"/>
    <property type="evidence" value="ECO:0007669"/>
    <property type="project" value="UniProtKB-UniRule"/>
</dbReference>
<proteinExistence type="inferred from homology"/>
<dbReference type="PIRSF" id="PIRSF001357">
    <property type="entry name" value="DeoC"/>
    <property type="match status" value="1"/>
</dbReference>
<dbReference type="PANTHER" id="PTHR10889">
    <property type="entry name" value="DEOXYRIBOSE-PHOSPHATE ALDOLASE"/>
    <property type="match status" value="1"/>
</dbReference>
<comment type="caution">
    <text evidence="8">The sequence shown here is derived from an EMBL/GenBank/DDBJ whole genome shotgun (WGS) entry which is preliminary data.</text>
</comment>
<evidence type="ECO:0000256" key="4">
    <source>
        <dbReference type="ARBA" id="ARBA00023239"/>
    </source>
</evidence>
<comment type="pathway">
    <text evidence="1">Carbohydrate degradation; 2-deoxy-D-ribose 1-phosphate degradation; D-glyceraldehyde 3-phosphate and acetaldehyde from 2-deoxy-alpha-D-ribose 1-phosphate: step 2/2.</text>
</comment>
<dbReference type="AlphaFoldDB" id="A0A9D1KID5"/>
<name>A0A9D1KID5_9BACT</name>
<reference evidence="8" key="2">
    <citation type="journal article" date="2021" name="PeerJ">
        <title>Extensive microbial diversity within the chicken gut microbiome revealed by metagenomics and culture.</title>
        <authorList>
            <person name="Gilroy R."/>
            <person name="Ravi A."/>
            <person name="Getino M."/>
            <person name="Pursley I."/>
            <person name="Horton D.L."/>
            <person name="Alikhan N.F."/>
            <person name="Baker D."/>
            <person name="Gharbi K."/>
            <person name="Hall N."/>
            <person name="Watson M."/>
            <person name="Adriaenssens E.M."/>
            <person name="Foster-Nyarko E."/>
            <person name="Jarju S."/>
            <person name="Secka A."/>
            <person name="Antonio M."/>
            <person name="Oren A."/>
            <person name="Chaudhuri R.R."/>
            <person name="La Ragione R."/>
            <person name="Hildebrand F."/>
            <person name="Pallen M.J."/>
        </authorList>
    </citation>
    <scope>NUCLEOTIDE SEQUENCE</scope>
    <source>
        <strain evidence="8">ChiHecec2B26-709</strain>
    </source>
</reference>
<organism evidence="8 9">
    <name type="scientific">Candidatus Cryptobacteroides merdipullorum</name>
    <dbReference type="NCBI Taxonomy" id="2840771"/>
    <lineage>
        <taxon>Bacteria</taxon>
        <taxon>Pseudomonadati</taxon>
        <taxon>Bacteroidota</taxon>
        <taxon>Bacteroidia</taxon>
        <taxon>Bacteroidales</taxon>
        <taxon>Candidatus Cryptobacteroides</taxon>
    </lineage>
</organism>
<dbReference type="NCBIfam" id="TIGR00126">
    <property type="entry name" value="deoC"/>
    <property type="match status" value="1"/>
</dbReference>
<dbReference type="GO" id="GO:0016052">
    <property type="term" value="P:carbohydrate catabolic process"/>
    <property type="evidence" value="ECO:0007669"/>
    <property type="project" value="TreeGrafter"/>
</dbReference>
<keyword evidence="5" id="KW-0704">Schiff base</keyword>